<dbReference type="AlphaFoldDB" id="A0A5J4YTP1"/>
<keyword evidence="13" id="KW-1185">Reference proteome</keyword>
<evidence type="ECO:0000256" key="1">
    <source>
        <dbReference type="ARBA" id="ARBA00006040"/>
    </source>
</evidence>
<evidence type="ECO:0000256" key="7">
    <source>
        <dbReference type="ARBA" id="ARBA00024603"/>
    </source>
</evidence>
<comment type="cofactor">
    <cofactor evidence="9">
        <name>Zn(2+)</name>
        <dbReference type="ChEBI" id="CHEBI:29105"/>
    </cofactor>
    <text evidence="9">Binds 1 zinc ion.</text>
</comment>
<evidence type="ECO:0000259" key="11">
    <source>
        <dbReference type="Pfam" id="PF19310"/>
    </source>
</evidence>
<comment type="catalytic activity">
    <reaction evidence="7">
        <text>Hydrolysis of oligopeptides, with broad specificity. Gly or Ala commonly occur as P1 or P1' residues, but more distant residues are also important, as is shown by the fact that Z-Gly-Pro-Gly-|-Gly-Pro-Ala is cleaved, but not Z-(Gly)(5).</text>
        <dbReference type="EC" id="3.4.24.70"/>
    </reaction>
</comment>
<evidence type="ECO:0000259" key="10">
    <source>
        <dbReference type="Pfam" id="PF01432"/>
    </source>
</evidence>
<evidence type="ECO:0000256" key="9">
    <source>
        <dbReference type="RuleBase" id="RU003435"/>
    </source>
</evidence>
<dbReference type="InterPro" id="IPR045666">
    <property type="entry name" value="OpdA_N"/>
</dbReference>
<keyword evidence="6 9" id="KW-0482">Metalloprotease</keyword>
<keyword evidence="2 9" id="KW-0645">Protease</keyword>
<name>A0A5J4YTP1_PORPP</name>
<sequence length="783" mass="86789">MGFVLSSSAQPLWSASSVSTAALARARAHAAGYSRLGGVNVRSASVGSARVHNLCAPHRRCVGLSAVSMSASTDSNALLDTSAVLPLYGKVLPEHVEPAVEQMLQWAEQQVAELEASLDKATPAAVASFETLVHPLEKVSDKLGKVWGTVSHLSGVKDTEALREAKQKMQPKIVAFTSRISQSEPIYKGFKALQSSKEAYDALSDTQKRIVDQNVLSAELGGVALQGDQKKRFNEIKLRLAELSTTFGNNVLDSTKAYVLILDKQEQIEGMPSSWRAMAAQTAASKGHEGATPESGPWAVTLDFPSYMPFMQYAKSRELREQVYKASLTRASELAEYVERDVNNVPVCEEILALRKEMAGILGFAHYAEVSLARKTATFEEATALMEQLRGAAYAAAQQELVELQAFAESMGFPAGESLQHWDVTFYSERLKESKFDFEEEQLRPYFSLENVLDGLFGLVKRLFGVTVVPVDKEAESISVWDEHVRFYCIQNESGEPMAYFYLDPYSRPAEKRGGAWMDEVVSRSTLFAPAGRTARLPVGHAVCNQSPPVGSKPSTMTFREVETLFHEFGHLLNHTLTVEDGMVAGIRGVEWDLVELPSQYMENWCYHRDTLMGMAKHVESGEPLPEEFFEKIVAAKKFRAASMLLRQLHFSIVDLELHSLFPADGSVNMLEWEKRVGERTLVMPPQPYDRFLCTFGHIFAGGYSAGYYSYKYAEVYSADAFAAFEEVGLENEERVRELGTRLRNTVFAMGGSRPAKSIYRMFRGREASIDALLRHAGLSSPA</sequence>
<dbReference type="GO" id="GO:0006508">
    <property type="term" value="P:proteolysis"/>
    <property type="evidence" value="ECO:0007669"/>
    <property type="project" value="UniProtKB-KW"/>
</dbReference>
<dbReference type="SUPFAM" id="SSF55486">
    <property type="entry name" value="Metalloproteases ('zincins'), catalytic domain"/>
    <property type="match status" value="1"/>
</dbReference>
<accession>A0A5J4YTP1</accession>
<evidence type="ECO:0000256" key="8">
    <source>
        <dbReference type="ARBA" id="ARBA00026100"/>
    </source>
</evidence>
<evidence type="ECO:0000256" key="2">
    <source>
        <dbReference type="ARBA" id="ARBA00022670"/>
    </source>
</evidence>
<dbReference type="GO" id="GO:0006518">
    <property type="term" value="P:peptide metabolic process"/>
    <property type="evidence" value="ECO:0007669"/>
    <property type="project" value="TreeGrafter"/>
</dbReference>
<reference evidence="13" key="1">
    <citation type="journal article" date="2019" name="Nat. Commun.">
        <title>Expansion of phycobilisome linker gene families in mesophilic red algae.</title>
        <authorList>
            <person name="Lee J."/>
            <person name="Kim D."/>
            <person name="Bhattacharya D."/>
            <person name="Yoon H.S."/>
        </authorList>
    </citation>
    <scope>NUCLEOTIDE SEQUENCE [LARGE SCALE GENOMIC DNA]</scope>
    <source>
        <strain evidence="13">CCMP 1328</strain>
    </source>
</reference>
<dbReference type="InterPro" id="IPR001567">
    <property type="entry name" value="Pept_M3A_M3B_dom"/>
</dbReference>
<dbReference type="OrthoDB" id="534666at2759"/>
<evidence type="ECO:0000313" key="12">
    <source>
        <dbReference type="EMBL" id="KAA8494595.1"/>
    </source>
</evidence>
<dbReference type="PANTHER" id="PTHR11804:SF83">
    <property type="entry name" value="LD37516P"/>
    <property type="match status" value="1"/>
</dbReference>
<dbReference type="InterPro" id="IPR045090">
    <property type="entry name" value="Pept_M3A_M3B"/>
</dbReference>
<dbReference type="EMBL" id="VRMN01000004">
    <property type="protein sequence ID" value="KAA8494595.1"/>
    <property type="molecule type" value="Genomic_DNA"/>
</dbReference>
<keyword evidence="3 9" id="KW-0479">Metal-binding</keyword>
<dbReference type="GO" id="GO:0046872">
    <property type="term" value="F:metal ion binding"/>
    <property type="evidence" value="ECO:0007669"/>
    <property type="project" value="UniProtKB-UniRule"/>
</dbReference>
<evidence type="ECO:0000256" key="5">
    <source>
        <dbReference type="ARBA" id="ARBA00022833"/>
    </source>
</evidence>
<evidence type="ECO:0000256" key="3">
    <source>
        <dbReference type="ARBA" id="ARBA00022723"/>
    </source>
</evidence>
<protein>
    <recommendedName>
        <fullName evidence="8">oligopeptidase A</fullName>
        <ecNumber evidence="8">3.4.24.70</ecNumber>
    </recommendedName>
</protein>
<dbReference type="Proteomes" id="UP000324585">
    <property type="component" value="Unassembled WGS sequence"/>
</dbReference>
<dbReference type="Gene3D" id="1.10.1370.40">
    <property type="match status" value="1"/>
</dbReference>
<dbReference type="EC" id="3.4.24.70" evidence="8"/>
<dbReference type="FunFam" id="3.40.390.10:FF:000009">
    <property type="entry name" value="Oligopeptidase A"/>
    <property type="match status" value="1"/>
</dbReference>
<dbReference type="InterPro" id="IPR024079">
    <property type="entry name" value="MetalloPept_cat_dom_sf"/>
</dbReference>
<evidence type="ECO:0000256" key="4">
    <source>
        <dbReference type="ARBA" id="ARBA00022801"/>
    </source>
</evidence>
<dbReference type="CDD" id="cd06456">
    <property type="entry name" value="M3A_DCP"/>
    <property type="match status" value="1"/>
</dbReference>
<dbReference type="OMA" id="QPLEGPW"/>
<dbReference type="InterPro" id="IPR034005">
    <property type="entry name" value="M3A_DCP"/>
</dbReference>
<keyword evidence="5 9" id="KW-0862">Zinc</keyword>
<keyword evidence="4 9" id="KW-0378">Hydrolase</keyword>
<dbReference type="Pfam" id="PF01432">
    <property type="entry name" value="Peptidase_M3"/>
    <property type="match status" value="1"/>
</dbReference>
<dbReference type="InterPro" id="IPR024077">
    <property type="entry name" value="Neurolysin/TOP_dom2"/>
</dbReference>
<dbReference type="GO" id="GO:0005829">
    <property type="term" value="C:cytosol"/>
    <property type="evidence" value="ECO:0007669"/>
    <property type="project" value="UniProtKB-ARBA"/>
</dbReference>
<evidence type="ECO:0000256" key="6">
    <source>
        <dbReference type="ARBA" id="ARBA00023049"/>
    </source>
</evidence>
<dbReference type="Pfam" id="PF19310">
    <property type="entry name" value="TOP_N"/>
    <property type="match status" value="1"/>
</dbReference>
<evidence type="ECO:0000313" key="13">
    <source>
        <dbReference type="Proteomes" id="UP000324585"/>
    </source>
</evidence>
<organism evidence="12 13">
    <name type="scientific">Porphyridium purpureum</name>
    <name type="common">Red alga</name>
    <name type="synonym">Porphyridium cruentum</name>
    <dbReference type="NCBI Taxonomy" id="35688"/>
    <lineage>
        <taxon>Eukaryota</taxon>
        <taxon>Rhodophyta</taxon>
        <taxon>Bangiophyceae</taxon>
        <taxon>Porphyridiales</taxon>
        <taxon>Porphyridiaceae</taxon>
        <taxon>Porphyridium</taxon>
    </lineage>
</organism>
<proteinExistence type="inferred from homology"/>
<dbReference type="Gene3D" id="3.40.390.10">
    <property type="entry name" value="Collagenase (Catalytic Domain)"/>
    <property type="match status" value="1"/>
</dbReference>
<comment type="caution">
    <text evidence="12">The sequence shown here is derived from an EMBL/GenBank/DDBJ whole genome shotgun (WGS) entry which is preliminary data.</text>
</comment>
<dbReference type="Gene3D" id="1.10.1370.10">
    <property type="entry name" value="Neurolysin, domain 3"/>
    <property type="match status" value="1"/>
</dbReference>
<feature type="domain" description="Peptidase M3A/M3B catalytic" evidence="10">
    <location>
        <begin position="310"/>
        <end position="778"/>
    </location>
</feature>
<comment type="similarity">
    <text evidence="1 9">Belongs to the peptidase M3 family.</text>
</comment>
<feature type="domain" description="Oligopeptidase A N-terminal" evidence="11">
    <location>
        <begin position="101"/>
        <end position="230"/>
    </location>
</feature>
<dbReference type="GO" id="GO:0004222">
    <property type="term" value="F:metalloendopeptidase activity"/>
    <property type="evidence" value="ECO:0007669"/>
    <property type="project" value="UniProtKB-EC"/>
</dbReference>
<gene>
    <name evidence="12" type="ORF">FVE85_2836</name>
</gene>
<dbReference type="PANTHER" id="PTHR11804">
    <property type="entry name" value="PROTEASE M3 THIMET OLIGOPEPTIDASE-RELATED"/>
    <property type="match status" value="1"/>
</dbReference>